<dbReference type="Proteomes" id="UP000815325">
    <property type="component" value="Unassembled WGS sequence"/>
</dbReference>
<comment type="caution">
    <text evidence="1">The sequence shown here is derived from an EMBL/GenBank/DDBJ whole genome shotgun (WGS) entry which is preliminary data.</text>
</comment>
<protein>
    <recommendedName>
        <fullName evidence="3">Encoded protein</fullName>
    </recommendedName>
</protein>
<accession>A0ABQ7FTS9</accession>
<dbReference type="EMBL" id="MU071829">
    <property type="protein sequence ID" value="KAF5825847.1"/>
    <property type="molecule type" value="Genomic_DNA"/>
</dbReference>
<keyword evidence="2" id="KW-1185">Reference proteome</keyword>
<name>A0ABQ7FTS9_DUNSA</name>
<gene>
    <name evidence="1" type="ORF">DUNSADRAFT_6387</name>
</gene>
<reference evidence="1" key="1">
    <citation type="submission" date="2017-08" db="EMBL/GenBank/DDBJ databases">
        <authorList>
            <person name="Polle J.E."/>
            <person name="Barry K."/>
            <person name="Cushman J."/>
            <person name="Schmutz J."/>
            <person name="Tran D."/>
            <person name="Hathwaick L.T."/>
            <person name="Yim W.C."/>
            <person name="Jenkins J."/>
            <person name="Mckie-Krisberg Z.M."/>
            <person name="Prochnik S."/>
            <person name="Lindquist E."/>
            <person name="Dockter R.B."/>
            <person name="Adam C."/>
            <person name="Molina H."/>
            <person name="Bunkerborg J."/>
            <person name="Jin E."/>
            <person name="Buchheim M."/>
            <person name="Magnuson J."/>
        </authorList>
    </citation>
    <scope>NUCLEOTIDE SEQUENCE</scope>
    <source>
        <strain evidence="1">CCAP 19/18</strain>
    </source>
</reference>
<evidence type="ECO:0000313" key="1">
    <source>
        <dbReference type="EMBL" id="KAF5825847.1"/>
    </source>
</evidence>
<organism evidence="1 2">
    <name type="scientific">Dunaliella salina</name>
    <name type="common">Green alga</name>
    <name type="synonym">Protococcus salinus</name>
    <dbReference type="NCBI Taxonomy" id="3046"/>
    <lineage>
        <taxon>Eukaryota</taxon>
        <taxon>Viridiplantae</taxon>
        <taxon>Chlorophyta</taxon>
        <taxon>core chlorophytes</taxon>
        <taxon>Chlorophyceae</taxon>
        <taxon>CS clade</taxon>
        <taxon>Chlamydomonadales</taxon>
        <taxon>Dunaliellaceae</taxon>
        <taxon>Dunaliella</taxon>
    </lineage>
</organism>
<feature type="non-terminal residue" evidence="1">
    <location>
        <position position="162"/>
    </location>
</feature>
<evidence type="ECO:0000313" key="2">
    <source>
        <dbReference type="Proteomes" id="UP000815325"/>
    </source>
</evidence>
<proteinExistence type="predicted"/>
<evidence type="ECO:0008006" key="3">
    <source>
        <dbReference type="Google" id="ProtNLM"/>
    </source>
</evidence>
<sequence>MPSLSYMPDYPISSLSSPARPASPTPTYDRLKAHSWMAAPEAADPTFRASNICASVANAAKYTSPLVLPTAEEAAAEATRVHAPPEPCCAGCAEGQECEGEANLAPLPYSGTADLYPPCGGLPFEDEAAAVYSNCAAASPRQRPLVLPTPEEAAAEVAAEGA</sequence>